<comment type="caution">
    <text evidence="3">The sequence shown here is derived from an EMBL/GenBank/DDBJ whole genome shotgun (WGS) entry which is preliminary data.</text>
</comment>
<feature type="compositionally biased region" description="Pro residues" evidence="1">
    <location>
        <begin position="138"/>
        <end position="171"/>
    </location>
</feature>
<accession>A0ABV5N749</accession>
<feature type="region of interest" description="Disordered" evidence="1">
    <location>
        <begin position="1"/>
        <end position="217"/>
    </location>
</feature>
<keyword evidence="4" id="KW-1185">Reference proteome</keyword>
<keyword evidence="2" id="KW-0812">Transmembrane</keyword>
<dbReference type="RefSeq" id="WP_381348919.1">
    <property type="nucleotide sequence ID" value="NZ_JBHMCY010000060.1"/>
</dbReference>
<feature type="compositionally biased region" description="Low complexity" evidence="1">
    <location>
        <begin position="1"/>
        <end position="18"/>
    </location>
</feature>
<evidence type="ECO:0000256" key="2">
    <source>
        <dbReference type="SAM" id="Phobius"/>
    </source>
</evidence>
<evidence type="ECO:0000313" key="3">
    <source>
        <dbReference type="EMBL" id="MFB9466098.1"/>
    </source>
</evidence>
<feature type="compositionally biased region" description="Low complexity" evidence="1">
    <location>
        <begin position="117"/>
        <end position="137"/>
    </location>
</feature>
<reference evidence="3 4" key="1">
    <citation type="submission" date="2024-09" db="EMBL/GenBank/DDBJ databases">
        <authorList>
            <person name="Sun Q."/>
            <person name="Mori K."/>
        </authorList>
    </citation>
    <scope>NUCLEOTIDE SEQUENCE [LARGE SCALE GENOMIC DNA]</scope>
    <source>
        <strain evidence="3 4">JCM 6917</strain>
    </source>
</reference>
<keyword evidence="2" id="KW-0472">Membrane</keyword>
<evidence type="ECO:0000313" key="4">
    <source>
        <dbReference type="Proteomes" id="UP001589709"/>
    </source>
</evidence>
<name>A0ABV5N749_9ACTN</name>
<sequence>MTDDAQPPAAPQNDAVAPGGAASDGGAWTPPQWPQDAADAAPLDAGAIPEVGRDTQVGAAGAPGVPLDKGAAADARGPAPDPWAAPDPRTDTVAASGGGPGTPVPPSVHDQQTVTSLPAPDASPWAAPAAPPATGAPAPFPPPNPALGGPFAPPGPAAPGPLDVPPPPIGPDGPGQVPYGYPAAGYGHPAPQPSYGYPAPQPAHGGQHTHGAPGYYGWPGGPAEPSNGLGTAGMVVGIIAAAGFCLWPLAILLGALAVIFGGIGRAKANRGEATNPGQALAGIICGAVGLVLGVLFGVLVVLAP</sequence>
<keyword evidence="2" id="KW-1133">Transmembrane helix</keyword>
<feature type="compositionally biased region" description="Low complexity" evidence="1">
    <location>
        <begin position="68"/>
        <end position="78"/>
    </location>
</feature>
<protein>
    <submittedName>
        <fullName evidence="3">DUF4190 domain-containing protein</fullName>
    </submittedName>
</protein>
<dbReference type="Proteomes" id="UP001589709">
    <property type="component" value="Unassembled WGS sequence"/>
</dbReference>
<organism evidence="3 4">
    <name type="scientific">Streptomyces cinereospinus</name>
    <dbReference type="NCBI Taxonomy" id="285561"/>
    <lineage>
        <taxon>Bacteria</taxon>
        <taxon>Bacillati</taxon>
        <taxon>Actinomycetota</taxon>
        <taxon>Actinomycetes</taxon>
        <taxon>Kitasatosporales</taxon>
        <taxon>Streptomycetaceae</taxon>
        <taxon>Streptomyces</taxon>
    </lineage>
</organism>
<feature type="transmembrane region" description="Helical" evidence="2">
    <location>
        <begin position="234"/>
        <end position="260"/>
    </location>
</feature>
<gene>
    <name evidence="3" type="ORF">ACFF45_26145</name>
</gene>
<dbReference type="EMBL" id="JBHMCY010000060">
    <property type="protein sequence ID" value="MFB9466098.1"/>
    <property type="molecule type" value="Genomic_DNA"/>
</dbReference>
<proteinExistence type="predicted"/>
<feature type="compositionally biased region" description="Low complexity" evidence="1">
    <location>
        <begin position="86"/>
        <end position="95"/>
    </location>
</feature>
<feature type="compositionally biased region" description="Low complexity" evidence="1">
    <location>
        <begin position="34"/>
        <end position="49"/>
    </location>
</feature>
<evidence type="ECO:0000256" key="1">
    <source>
        <dbReference type="SAM" id="MobiDB-lite"/>
    </source>
</evidence>
<feature type="transmembrane region" description="Helical" evidence="2">
    <location>
        <begin position="280"/>
        <end position="303"/>
    </location>
</feature>